<evidence type="ECO:0000313" key="3">
    <source>
        <dbReference type="Proteomes" id="UP000666661"/>
    </source>
</evidence>
<sequence length="73" mass="8067">MDFLKAADQALIFDGTGSVKVQQDPSQLTLSNEFVEQLRASPDEEENESKSDKEEAPKTKVEPGEDLQSRARG</sequence>
<comment type="caution">
    <text evidence="2">The sequence shown here is derived from an EMBL/GenBank/DDBJ whole genome shotgun (WGS) entry which is preliminary data.</text>
</comment>
<organism evidence="2 3">
    <name type="scientific">Aeromonas sanarellii</name>
    <dbReference type="NCBI Taxonomy" id="633415"/>
    <lineage>
        <taxon>Bacteria</taxon>
        <taxon>Pseudomonadati</taxon>
        <taxon>Pseudomonadota</taxon>
        <taxon>Gammaproteobacteria</taxon>
        <taxon>Aeromonadales</taxon>
        <taxon>Aeromonadaceae</taxon>
        <taxon>Aeromonas</taxon>
    </lineage>
</organism>
<reference evidence="2 3" key="1">
    <citation type="submission" date="2021-03" db="EMBL/GenBank/DDBJ databases">
        <title>Plant growth promoting bacteria isolated from wild legumes nodules and trapping Phaseolus vulgaris L. nodules in the center and southern Mexico.</title>
        <authorList>
            <person name="Estrada P."/>
        </authorList>
    </citation>
    <scope>NUCLEOTIDE SEQUENCE [LARGE SCALE GENOMIC DNA]</scope>
    <source>
        <strain evidence="2 3">MaGu-431</strain>
    </source>
</reference>
<evidence type="ECO:0000313" key="2">
    <source>
        <dbReference type="EMBL" id="MBP0604710.1"/>
    </source>
</evidence>
<accession>A0ABS4BB54</accession>
<name>A0ABS4BB54_9GAMM</name>
<dbReference type="EMBL" id="JAGIQF010000039">
    <property type="protein sequence ID" value="MBP0604710.1"/>
    <property type="molecule type" value="Genomic_DNA"/>
</dbReference>
<feature type="compositionally biased region" description="Basic and acidic residues" evidence="1">
    <location>
        <begin position="48"/>
        <end position="73"/>
    </location>
</feature>
<dbReference type="Proteomes" id="UP000666661">
    <property type="component" value="Unassembled WGS sequence"/>
</dbReference>
<gene>
    <name evidence="2" type="ORF">J8I01_19675</name>
</gene>
<evidence type="ECO:0000256" key="1">
    <source>
        <dbReference type="SAM" id="MobiDB-lite"/>
    </source>
</evidence>
<feature type="region of interest" description="Disordered" evidence="1">
    <location>
        <begin position="37"/>
        <end position="73"/>
    </location>
</feature>
<feature type="non-terminal residue" evidence="2">
    <location>
        <position position="73"/>
    </location>
</feature>
<keyword evidence="3" id="KW-1185">Reference proteome</keyword>
<protein>
    <submittedName>
        <fullName evidence="2">Uncharacterized protein</fullName>
    </submittedName>
</protein>
<proteinExistence type="predicted"/>
<dbReference type="RefSeq" id="WP_209795118.1">
    <property type="nucleotide sequence ID" value="NZ_JAGIQF010000039.1"/>
</dbReference>